<evidence type="ECO:0000259" key="12">
    <source>
        <dbReference type="Pfam" id="PF11861"/>
    </source>
</evidence>
<dbReference type="AlphaFoldDB" id="A0A0D2QBZ1"/>
<dbReference type="Pfam" id="PF07780">
    <property type="entry name" value="Spb1_C"/>
    <property type="match status" value="1"/>
</dbReference>
<feature type="compositionally biased region" description="Acidic residues" evidence="9">
    <location>
        <begin position="553"/>
        <end position="563"/>
    </location>
</feature>
<dbReference type="FunFam" id="3.40.50.150:FF:000004">
    <property type="entry name" value="AdoMet-dependent rRNA methyltransferase SPB1"/>
    <property type="match status" value="1"/>
</dbReference>
<dbReference type="OMA" id="QRKDKYY"/>
<dbReference type="Gene3D" id="3.40.50.150">
    <property type="entry name" value="Vaccinia Virus protein VP39"/>
    <property type="match status" value="1"/>
</dbReference>
<feature type="compositionally biased region" description="Basic residues" evidence="9">
    <location>
        <begin position="861"/>
        <end position="875"/>
    </location>
</feature>
<dbReference type="Pfam" id="PF11861">
    <property type="entry name" value="DUF3381"/>
    <property type="match status" value="1"/>
</dbReference>
<comment type="similarity">
    <text evidence="8">Belongs to the class I-like SAM-binding methyltransferase superfamily. RNA methyltransferase RlmE family. SPB1 subfamily.</text>
</comment>
<gene>
    <name evidence="13" type="ORF">HYPSUDRAFT_196547</name>
</gene>
<feature type="domain" description="DUF3381" evidence="12">
    <location>
        <begin position="244"/>
        <end position="395"/>
    </location>
</feature>
<feature type="binding site" evidence="8">
    <location>
        <position position="93"/>
    </location>
    <ligand>
        <name>S-adenosyl-L-methionine</name>
        <dbReference type="ChEBI" id="CHEBI:59789"/>
    </ligand>
</feature>
<accession>A0A0D2QBZ1</accession>
<evidence type="ECO:0000256" key="1">
    <source>
        <dbReference type="ARBA" id="ARBA00004604"/>
    </source>
</evidence>
<dbReference type="InterPro" id="IPR028589">
    <property type="entry name" value="SPB1-like"/>
</dbReference>
<organism evidence="13 14">
    <name type="scientific">Hypholoma sublateritium (strain FD-334 SS-4)</name>
    <dbReference type="NCBI Taxonomy" id="945553"/>
    <lineage>
        <taxon>Eukaryota</taxon>
        <taxon>Fungi</taxon>
        <taxon>Dikarya</taxon>
        <taxon>Basidiomycota</taxon>
        <taxon>Agaricomycotina</taxon>
        <taxon>Agaricomycetes</taxon>
        <taxon>Agaricomycetidae</taxon>
        <taxon>Agaricales</taxon>
        <taxon>Agaricineae</taxon>
        <taxon>Strophariaceae</taxon>
        <taxon>Hypholoma</taxon>
    </lineage>
</organism>
<feature type="binding site" evidence="8">
    <location>
        <position position="59"/>
    </location>
    <ligand>
        <name>S-adenosyl-L-methionine</name>
        <dbReference type="ChEBI" id="CHEBI:59789"/>
    </ligand>
</feature>
<dbReference type="STRING" id="945553.A0A0D2QBZ1"/>
<feature type="region of interest" description="Disordered" evidence="9">
    <location>
        <begin position="621"/>
        <end position="684"/>
    </location>
</feature>
<feature type="region of interest" description="Disordered" evidence="9">
    <location>
        <begin position="834"/>
        <end position="875"/>
    </location>
</feature>
<keyword evidence="4 8" id="KW-0489">Methyltransferase</keyword>
<dbReference type="Proteomes" id="UP000054270">
    <property type="component" value="Unassembled WGS sequence"/>
</dbReference>
<evidence type="ECO:0000313" key="13">
    <source>
        <dbReference type="EMBL" id="KJA29135.1"/>
    </source>
</evidence>
<evidence type="ECO:0000256" key="4">
    <source>
        <dbReference type="ARBA" id="ARBA00022603"/>
    </source>
</evidence>
<feature type="coiled-coil region" evidence="8">
    <location>
        <begin position="353"/>
        <end position="384"/>
    </location>
</feature>
<dbReference type="GO" id="GO:0005730">
    <property type="term" value="C:nucleolus"/>
    <property type="evidence" value="ECO:0007669"/>
    <property type="project" value="UniProtKB-SubCell"/>
</dbReference>
<dbReference type="OrthoDB" id="1287559at2759"/>
<evidence type="ECO:0000313" key="14">
    <source>
        <dbReference type="Proteomes" id="UP000054270"/>
    </source>
</evidence>
<dbReference type="InterPro" id="IPR024576">
    <property type="entry name" value="rRNA_MeTfrase_Spb1_DUF3381"/>
</dbReference>
<dbReference type="EMBL" id="KN817519">
    <property type="protein sequence ID" value="KJA29135.1"/>
    <property type="molecule type" value="Genomic_DNA"/>
</dbReference>
<dbReference type="SUPFAM" id="SSF53335">
    <property type="entry name" value="S-adenosyl-L-methionine-dependent methyltransferases"/>
    <property type="match status" value="1"/>
</dbReference>
<keyword evidence="2 8" id="KW-0690">Ribosome biogenesis</keyword>
<reference evidence="14" key="1">
    <citation type="submission" date="2014-04" db="EMBL/GenBank/DDBJ databases">
        <title>Evolutionary Origins and Diversification of the Mycorrhizal Mutualists.</title>
        <authorList>
            <consortium name="DOE Joint Genome Institute"/>
            <consortium name="Mycorrhizal Genomics Consortium"/>
            <person name="Kohler A."/>
            <person name="Kuo A."/>
            <person name="Nagy L.G."/>
            <person name="Floudas D."/>
            <person name="Copeland A."/>
            <person name="Barry K.W."/>
            <person name="Cichocki N."/>
            <person name="Veneault-Fourrey C."/>
            <person name="LaButti K."/>
            <person name="Lindquist E.A."/>
            <person name="Lipzen A."/>
            <person name="Lundell T."/>
            <person name="Morin E."/>
            <person name="Murat C."/>
            <person name="Riley R."/>
            <person name="Ohm R."/>
            <person name="Sun H."/>
            <person name="Tunlid A."/>
            <person name="Henrissat B."/>
            <person name="Grigoriev I.V."/>
            <person name="Hibbett D.S."/>
            <person name="Martin F."/>
        </authorList>
    </citation>
    <scope>NUCLEOTIDE SEQUENCE [LARGE SCALE GENOMIC DNA]</scope>
    <source>
        <strain evidence="14">FD-334 SS-4</strain>
    </source>
</reference>
<evidence type="ECO:0000256" key="5">
    <source>
        <dbReference type="ARBA" id="ARBA00022679"/>
    </source>
</evidence>
<feature type="domain" description="Ribosomal RNA methyltransferase FtsJ" evidence="10">
    <location>
        <begin position="25"/>
        <end position="201"/>
    </location>
</feature>
<dbReference type="InterPro" id="IPR002877">
    <property type="entry name" value="RNA_MeTrfase_FtsJ_dom"/>
</dbReference>
<keyword evidence="8" id="KW-0175">Coiled coil</keyword>
<dbReference type="PANTHER" id="PTHR10920">
    <property type="entry name" value="RIBOSOMAL RNA METHYLTRANSFERASE"/>
    <property type="match status" value="1"/>
</dbReference>
<keyword evidence="3 8" id="KW-0698">rRNA processing</keyword>
<keyword evidence="6 8" id="KW-0949">S-adenosyl-L-methionine</keyword>
<dbReference type="InterPro" id="IPR050082">
    <property type="entry name" value="RNA_methyltr_RlmE"/>
</dbReference>
<feature type="binding site" evidence="8">
    <location>
        <position position="77"/>
    </location>
    <ligand>
        <name>S-adenosyl-L-methionine</name>
        <dbReference type="ChEBI" id="CHEBI:59789"/>
    </ligand>
</feature>
<dbReference type="Pfam" id="PF01728">
    <property type="entry name" value="FtsJ"/>
    <property type="match status" value="1"/>
</dbReference>
<evidence type="ECO:0000256" key="9">
    <source>
        <dbReference type="SAM" id="MobiDB-lite"/>
    </source>
</evidence>
<evidence type="ECO:0000256" key="6">
    <source>
        <dbReference type="ARBA" id="ARBA00022691"/>
    </source>
</evidence>
<dbReference type="PANTHER" id="PTHR10920:SF13">
    <property type="entry name" value="PRE-RRNA 2'-O-RIBOSE RNA METHYLTRANSFERASE FTSJ3"/>
    <property type="match status" value="1"/>
</dbReference>
<proteinExistence type="inferred from homology"/>
<dbReference type="HAMAP" id="MF_01547">
    <property type="entry name" value="RNA_methyltr_E"/>
    <property type="match status" value="1"/>
</dbReference>
<feature type="compositionally biased region" description="Acidic residues" evidence="9">
    <location>
        <begin position="525"/>
        <end position="534"/>
    </location>
</feature>
<feature type="compositionally biased region" description="Acidic residues" evidence="9">
    <location>
        <begin position="441"/>
        <end position="471"/>
    </location>
</feature>
<dbReference type="GO" id="GO:0030687">
    <property type="term" value="C:preribosome, large subunit precursor"/>
    <property type="evidence" value="ECO:0007669"/>
    <property type="project" value="TreeGrafter"/>
</dbReference>
<keyword evidence="5 8" id="KW-0808">Transferase</keyword>
<evidence type="ECO:0000256" key="3">
    <source>
        <dbReference type="ARBA" id="ARBA00022552"/>
    </source>
</evidence>
<evidence type="ECO:0000256" key="8">
    <source>
        <dbReference type="HAMAP-Rule" id="MF_03163"/>
    </source>
</evidence>
<dbReference type="InterPro" id="IPR015507">
    <property type="entry name" value="rRNA-MeTfrase_E"/>
</dbReference>
<feature type="binding site" evidence="8">
    <location>
        <position position="118"/>
    </location>
    <ligand>
        <name>S-adenosyl-L-methionine</name>
        <dbReference type="ChEBI" id="CHEBI:59789"/>
    </ligand>
</feature>
<evidence type="ECO:0000259" key="10">
    <source>
        <dbReference type="Pfam" id="PF01728"/>
    </source>
</evidence>
<dbReference type="InterPro" id="IPR029063">
    <property type="entry name" value="SAM-dependent_MTases_sf"/>
</dbReference>
<feature type="compositionally biased region" description="Basic and acidic residues" evidence="9">
    <location>
        <begin position="498"/>
        <end position="516"/>
    </location>
</feature>
<dbReference type="GO" id="GO:0000463">
    <property type="term" value="P:maturation of LSU-rRNA from tricistronic rRNA transcript (SSU-rRNA, 5.8S rRNA, LSU-rRNA)"/>
    <property type="evidence" value="ECO:0007669"/>
    <property type="project" value="TreeGrafter"/>
</dbReference>
<dbReference type="GO" id="GO:0016435">
    <property type="term" value="F:rRNA (guanine) methyltransferase activity"/>
    <property type="evidence" value="ECO:0007669"/>
    <property type="project" value="TreeGrafter"/>
</dbReference>
<keyword evidence="14" id="KW-1185">Reference proteome</keyword>
<evidence type="ECO:0000259" key="11">
    <source>
        <dbReference type="Pfam" id="PF07780"/>
    </source>
</evidence>
<feature type="active site" description="Proton acceptor" evidence="8">
    <location>
        <position position="158"/>
    </location>
</feature>
<protein>
    <submittedName>
        <fullName evidence="13">Uncharacterized protein</fullName>
    </submittedName>
</protein>
<dbReference type="HAMAP" id="MF_03163">
    <property type="entry name" value="RNA_methyltr_E_SPB1"/>
    <property type="match status" value="1"/>
</dbReference>
<evidence type="ECO:0000256" key="2">
    <source>
        <dbReference type="ARBA" id="ARBA00022517"/>
    </source>
</evidence>
<feature type="region of interest" description="Disordered" evidence="9">
    <location>
        <begin position="498"/>
        <end position="600"/>
    </location>
</feature>
<feature type="domain" description="Ribosomal RNA methyltransferase SPB1-like C-terminal" evidence="11">
    <location>
        <begin position="651"/>
        <end position="869"/>
    </location>
</feature>
<feature type="region of interest" description="Disordered" evidence="9">
    <location>
        <begin position="432"/>
        <end position="480"/>
    </location>
</feature>
<feature type="binding site" evidence="8">
    <location>
        <position position="57"/>
    </location>
    <ligand>
        <name>S-adenosyl-L-methionine</name>
        <dbReference type="ChEBI" id="CHEBI:59789"/>
    </ligand>
</feature>
<sequence>MAKGQKKTGKGRLDKYYKLAKEQGFRARSAFKLIQLNKKYAFLESARCVIDLCAAPGGWLQVASKYMPANSIIVGVDLDPIKPIPRVVTFTSDITTPQCRNLIRGELKDWKADVVLHDGAPNVGTAWVQDAYSQSELVLMSLKLAVEFLAKGGTFVTKVFRSVDYNNLIWVFNQLFGKVEATKPPSSRNVSAEIFVVCRDFLAPKHIDPKFLDPKHVFKDLASTTIVGGLGISAGNAESNVFHPEKKRRHRDGYADGDYTLFKSIDASAFILGDDPVTVLGSGNKISFISEEESRWLSLDVTAADVKANCDDLKVLGKGDFKALLKWRLALREELGLASKSRIIEDATEAVEVVEVIDEDQEIAEELERLNAEAAARTKRERRKANEIKTRTIQRMQLQMTAPLDIGLEQTDATLGLGQDDMFDLGRVDAPKTTNNATFTMDDDGDAVLESSDEDSADGADDDEPLDSEDERENKLTGLEAELDGLYDAYQGRLRERDAKFKVKEARRKNAEREEWSGIQAQNSDGEDSDEEGGWDVVQDAKVNDHSNSSSDSSDESDIEEAEALPVKTGKRTRVDREFASQTTKRARLTPKAGTSGPYTSTTAAAKVWFAQDVFSKVDGLDDISDSESFNVDENSDDEASSANADDQGASDEEDFEIVPQEQDDGMDIWDANDEDEDEKTQSNLRKFGLLTPEAVTLAQQLVNRQTNKTQLINDGFNRYSLNSKEGLPSWFLDDEAKNYKLNIPVTKEAMSALRAKQRALDARPIKKVAEAKARKKFKAAQRLDKAMKKAEGVNATTDISEKDKAQQIDKLMRKGMSSGQKVKKEIKLVVAKGGNKGVKGRPKGVKGRYTMVDSRMKKELRAKKRKEKASRKRK</sequence>
<comment type="subcellular location">
    <subcellularLocation>
        <location evidence="1 8">Nucleus</location>
        <location evidence="1 8">Nucleolus</location>
    </subcellularLocation>
</comment>
<dbReference type="GO" id="GO:0008650">
    <property type="term" value="F:rRNA (uridine-2'-O-)-methyltransferase activity"/>
    <property type="evidence" value="ECO:0007669"/>
    <property type="project" value="TreeGrafter"/>
</dbReference>
<feature type="compositionally biased region" description="Acidic residues" evidence="9">
    <location>
        <begin position="649"/>
        <end position="679"/>
    </location>
</feature>
<dbReference type="GO" id="GO:0000466">
    <property type="term" value="P:maturation of 5.8S rRNA from tricistronic rRNA transcript (SSU-rRNA, 5.8S rRNA, LSU-rRNA)"/>
    <property type="evidence" value="ECO:0007669"/>
    <property type="project" value="TreeGrafter"/>
</dbReference>
<dbReference type="InterPro" id="IPR012920">
    <property type="entry name" value="rRNA_MeTfrase_SPB1-like_C"/>
</dbReference>
<keyword evidence="7 8" id="KW-0539">Nucleus</keyword>
<name>A0A0D2QBZ1_HYPSF</name>
<evidence type="ECO:0000256" key="7">
    <source>
        <dbReference type="ARBA" id="ARBA00023242"/>
    </source>
</evidence>